<dbReference type="InterPro" id="IPR000791">
    <property type="entry name" value="Gpr1/Fun34/SatP-like"/>
</dbReference>
<dbReference type="Pfam" id="PF01184">
    <property type="entry name" value="Gpr1_Fun34_YaaH"/>
    <property type="match status" value="1"/>
</dbReference>
<evidence type="ECO:0000313" key="8">
    <source>
        <dbReference type="EMBL" id="EED88130.1"/>
    </source>
</evidence>
<organism evidence="8 9">
    <name type="scientific">Thalassiosira pseudonana</name>
    <name type="common">Marine diatom</name>
    <name type="synonym">Cyclotella nana</name>
    <dbReference type="NCBI Taxonomy" id="35128"/>
    <lineage>
        <taxon>Eukaryota</taxon>
        <taxon>Sar</taxon>
        <taxon>Stramenopiles</taxon>
        <taxon>Ochrophyta</taxon>
        <taxon>Bacillariophyta</taxon>
        <taxon>Coscinodiscophyceae</taxon>
        <taxon>Thalassiosirophycidae</taxon>
        <taxon>Thalassiosirales</taxon>
        <taxon>Thalassiosiraceae</taxon>
        <taxon>Thalassiosira</taxon>
    </lineage>
</organism>
<comment type="subcellular location">
    <subcellularLocation>
        <location evidence="1">Membrane</location>
        <topology evidence="1">Multi-pass membrane protein</topology>
    </subcellularLocation>
</comment>
<dbReference type="EMBL" id="CM000652">
    <property type="protein sequence ID" value="EED88130.1"/>
    <property type="molecule type" value="Genomic_DNA"/>
</dbReference>
<dbReference type="PaxDb" id="35128-Thaps11609"/>
<feature type="transmembrane region" description="Helical" evidence="7">
    <location>
        <begin position="271"/>
        <end position="295"/>
    </location>
</feature>
<reference evidence="8 9" key="2">
    <citation type="journal article" date="2008" name="Nature">
        <title>The Phaeodactylum genome reveals the evolutionary history of diatom genomes.</title>
        <authorList>
            <person name="Bowler C."/>
            <person name="Allen A.E."/>
            <person name="Badger J.H."/>
            <person name="Grimwood J."/>
            <person name="Jabbari K."/>
            <person name="Kuo A."/>
            <person name="Maheswari U."/>
            <person name="Martens C."/>
            <person name="Maumus F."/>
            <person name="Otillar R.P."/>
            <person name="Rayko E."/>
            <person name="Salamov A."/>
            <person name="Vandepoele K."/>
            <person name="Beszteri B."/>
            <person name="Gruber A."/>
            <person name="Heijde M."/>
            <person name="Katinka M."/>
            <person name="Mock T."/>
            <person name="Valentin K."/>
            <person name="Verret F."/>
            <person name="Berges J.A."/>
            <person name="Brownlee C."/>
            <person name="Cadoret J.P."/>
            <person name="Chiovitti A."/>
            <person name="Choi C.J."/>
            <person name="Coesel S."/>
            <person name="De Martino A."/>
            <person name="Detter J.C."/>
            <person name="Durkin C."/>
            <person name="Falciatore A."/>
            <person name="Fournet J."/>
            <person name="Haruta M."/>
            <person name="Huysman M.J."/>
            <person name="Jenkins B.D."/>
            <person name="Jiroutova K."/>
            <person name="Jorgensen R.E."/>
            <person name="Joubert Y."/>
            <person name="Kaplan A."/>
            <person name="Kroger N."/>
            <person name="Kroth P.G."/>
            <person name="La Roche J."/>
            <person name="Lindquist E."/>
            <person name="Lommer M."/>
            <person name="Martin-Jezequel V."/>
            <person name="Lopez P.J."/>
            <person name="Lucas S."/>
            <person name="Mangogna M."/>
            <person name="McGinnis K."/>
            <person name="Medlin L.K."/>
            <person name="Montsant A."/>
            <person name="Oudot-Le Secq M.P."/>
            <person name="Napoli C."/>
            <person name="Obornik M."/>
            <person name="Parker M.S."/>
            <person name="Petit J.L."/>
            <person name="Porcel B.M."/>
            <person name="Poulsen N."/>
            <person name="Robison M."/>
            <person name="Rychlewski L."/>
            <person name="Rynearson T.A."/>
            <person name="Schmutz J."/>
            <person name="Shapiro H."/>
            <person name="Siaut M."/>
            <person name="Stanley M."/>
            <person name="Sussman M.R."/>
            <person name="Taylor A.R."/>
            <person name="Vardi A."/>
            <person name="von Dassow P."/>
            <person name="Vyverman W."/>
            <person name="Willis A."/>
            <person name="Wyrwicz L.S."/>
            <person name="Rokhsar D.S."/>
            <person name="Weissenbach J."/>
            <person name="Armbrust E.V."/>
            <person name="Green B.R."/>
            <person name="Van de Peer Y."/>
            <person name="Grigoriev I.V."/>
        </authorList>
    </citation>
    <scope>NUCLEOTIDE SEQUENCE [LARGE SCALE GENOMIC DNA]</scope>
    <source>
        <strain evidence="8 9">CCMP1335</strain>
    </source>
</reference>
<evidence type="ECO:0000256" key="2">
    <source>
        <dbReference type="ARBA" id="ARBA00005587"/>
    </source>
</evidence>
<dbReference type="PANTHER" id="PTHR30178">
    <property type="entry name" value="INNER MEMBRANE PROTEIN YAAH"/>
    <property type="match status" value="1"/>
</dbReference>
<keyword evidence="5 7" id="KW-0472">Membrane</keyword>
<dbReference type="OMA" id="RLWFHPP"/>
<keyword evidence="4 7" id="KW-1133">Transmembrane helix</keyword>
<sequence length="505" mass="56757">MSPASQQDDHRPPSPPRQSYLPQIRFSDVTIDDDPLRISEAGSMHRGSAILSESTKIRSRVNLQESASFTTTTDGDDDNNSVMNANDDDDYDLSYPSSRPNQQRLVAVRYFLDRPGYGLHNSAARLWFHPPPICKPHHVRSYLKEHGIALPGLLVEVYLDKIESFMALDACERCMLEWDFSDTNVNEMGVLNVRLTDLVEAKEEEHMTEVQKQQLKLGVPSSATKTTTVTNSQGISFANVTPVGLFSFSLMVGLETIQLTSELIPGSVNSAAYVMAWGPYMLFGGGLLQMLVAIFQVMRNNVYGATAFFGFGSFWFSNGMIAILQTYVGVVDEEAELRPEDEWGYFLRGLFILAFCCALLVQTFAMNKLSTTLISLLCIKVLTSAFTSWSRVALWLQFVVGWVTAFFAFYVFLVEFTNQIYHREVFRVFRWSEEHSPEEVFGAAGRSGTLHSKAARLRQANSYNMQKVRRANQAHNGSDRSHRIVSERVGVVRGGEAVEENVKRL</sequence>
<dbReference type="RefSeq" id="XP_002294770.1">
    <property type="nucleotide sequence ID" value="XM_002294734.1"/>
</dbReference>
<evidence type="ECO:0000256" key="3">
    <source>
        <dbReference type="ARBA" id="ARBA00022692"/>
    </source>
</evidence>
<gene>
    <name evidence="8" type="ORF">THAPSDRAFT_11609</name>
</gene>
<feature type="transmembrane region" description="Helical" evidence="7">
    <location>
        <begin position="373"/>
        <end position="389"/>
    </location>
</feature>
<dbReference type="PANTHER" id="PTHR30178:SF3">
    <property type="entry name" value="SUCCINATE-ACETATE_PROTON SYMPORTER SATP"/>
    <property type="match status" value="1"/>
</dbReference>
<dbReference type="GeneID" id="7447771"/>
<dbReference type="HOGENOM" id="CLU_041745_0_0_1"/>
<accession>B8CF16</accession>
<dbReference type="KEGG" id="tps:THAPSDRAFT_11609"/>
<dbReference type="InParanoid" id="B8CF16"/>
<evidence type="ECO:0000313" key="9">
    <source>
        <dbReference type="Proteomes" id="UP000001449"/>
    </source>
</evidence>
<feature type="transmembrane region" description="Helical" evidence="7">
    <location>
        <begin position="343"/>
        <end position="361"/>
    </location>
</feature>
<feature type="transmembrane region" description="Helical" evidence="7">
    <location>
        <begin position="302"/>
        <end position="323"/>
    </location>
</feature>
<dbReference type="InterPro" id="IPR047623">
    <property type="entry name" value="SatP"/>
</dbReference>
<feature type="region of interest" description="Disordered" evidence="6">
    <location>
        <begin position="1"/>
        <end position="22"/>
    </location>
</feature>
<keyword evidence="9" id="KW-1185">Reference proteome</keyword>
<dbReference type="GO" id="GO:0071422">
    <property type="term" value="P:succinate transmembrane transport"/>
    <property type="evidence" value="ECO:0000318"/>
    <property type="project" value="GO_Central"/>
</dbReference>
<evidence type="ECO:0000256" key="4">
    <source>
        <dbReference type="ARBA" id="ARBA00022989"/>
    </source>
</evidence>
<dbReference type="AlphaFoldDB" id="B8CF16"/>
<dbReference type="eggNOG" id="ENOG502T46T">
    <property type="taxonomic scope" value="Eukaryota"/>
</dbReference>
<comment type="similarity">
    <text evidence="2">Belongs to the acetate uptake transporter (AceTr) (TC 2.A.96) family.</text>
</comment>
<protein>
    <submittedName>
        <fullName evidence="8">Uncharacterized protein</fullName>
    </submittedName>
</protein>
<keyword evidence="3 7" id="KW-0812">Transmembrane</keyword>
<reference evidence="8 9" key="1">
    <citation type="journal article" date="2004" name="Science">
        <title>The genome of the diatom Thalassiosira pseudonana: ecology, evolution, and metabolism.</title>
        <authorList>
            <person name="Armbrust E.V."/>
            <person name="Berges J.A."/>
            <person name="Bowler C."/>
            <person name="Green B.R."/>
            <person name="Martinez D."/>
            <person name="Putnam N.H."/>
            <person name="Zhou S."/>
            <person name="Allen A.E."/>
            <person name="Apt K.E."/>
            <person name="Bechner M."/>
            <person name="Brzezinski M.A."/>
            <person name="Chaal B.K."/>
            <person name="Chiovitti A."/>
            <person name="Davis A.K."/>
            <person name="Demarest M.S."/>
            <person name="Detter J.C."/>
            <person name="Glavina T."/>
            <person name="Goodstein D."/>
            <person name="Hadi M.Z."/>
            <person name="Hellsten U."/>
            <person name="Hildebrand M."/>
            <person name="Jenkins B.D."/>
            <person name="Jurka J."/>
            <person name="Kapitonov V.V."/>
            <person name="Kroger N."/>
            <person name="Lau W.W."/>
            <person name="Lane T.W."/>
            <person name="Larimer F.W."/>
            <person name="Lippmeier J.C."/>
            <person name="Lucas S."/>
            <person name="Medina M."/>
            <person name="Montsant A."/>
            <person name="Obornik M."/>
            <person name="Parker M.S."/>
            <person name="Palenik B."/>
            <person name="Pazour G.J."/>
            <person name="Richardson P.M."/>
            <person name="Rynearson T.A."/>
            <person name="Saito M.A."/>
            <person name="Schwartz D.C."/>
            <person name="Thamatrakoln K."/>
            <person name="Valentin K."/>
            <person name="Vardi A."/>
            <person name="Wilkerson F.P."/>
            <person name="Rokhsar D.S."/>
        </authorList>
    </citation>
    <scope>NUCLEOTIDE SEQUENCE [LARGE SCALE GENOMIC DNA]</scope>
    <source>
        <strain evidence="8 9">CCMP1335</strain>
    </source>
</reference>
<proteinExistence type="inferred from homology"/>
<evidence type="ECO:0000256" key="7">
    <source>
        <dbReference type="SAM" id="Phobius"/>
    </source>
</evidence>
<dbReference type="Proteomes" id="UP000001449">
    <property type="component" value="Chromosome 20"/>
</dbReference>
<dbReference type="GO" id="GO:0005886">
    <property type="term" value="C:plasma membrane"/>
    <property type="evidence" value="ECO:0000318"/>
    <property type="project" value="GO_Central"/>
</dbReference>
<dbReference type="GO" id="GO:0035433">
    <property type="term" value="P:acetate transmembrane transport"/>
    <property type="evidence" value="ECO:0000318"/>
    <property type="project" value="GO_Central"/>
</dbReference>
<evidence type="ECO:0000256" key="1">
    <source>
        <dbReference type="ARBA" id="ARBA00004141"/>
    </source>
</evidence>
<evidence type="ECO:0000256" key="5">
    <source>
        <dbReference type="ARBA" id="ARBA00023136"/>
    </source>
</evidence>
<feature type="region of interest" description="Disordered" evidence="6">
    <location>
        <begin position="67"/>
        <end position="98"/>
    </location>
</feature>
<dbReference type="GO" id="GO:0015360">
    <property type="term" value="F:acetate:proton symporter activity"/>
    <property type="evidence" value="ECO:0000318"/>
    <property type="project" value="GO_Central"/>
</dbReference>
<name>B8CF16_THAPS</name>
<feature type="transmembrane region" description="Helical" evidence="7">
    <location>
        <begin position="395"/>
        <end position="413"/>
    </location>
</feature>
<evidence type="ECO:0000256" key="6">
    <source>
        <dbReference type="SAM" id="MobiDB-lite"/>
    </source>
</evidence>